<dbReference type="AlphaFoldDB" id="A0A9D4G2E0"/>
<comment type="caution">
    <text evidence="1">The sequence shown here is derived from an EMBL/GenBank/DDBJ whole genome shotgun (WGS) entry which is preliminary data.</text>
</comment>
<evidence type="ECO:0000313" key="1">
    <source>
        <dbReference type="EMBL" id="KAH3807345.1"/>
    </source>
</evidence>
<dbReference type="Proteomes" id="UP000828390">
    <property type="component" value="Unassembled WGS sequence"/>
</dbReference>
<evidence type="ECO:0000313" key="2">
    <source>
        <dbReference type="Proteomes" id="UP000828390"/>
    </source>
</evidence>
<reference evidence="1" key="1">
    <citation type="journal article" date="2019" name="bioRxiv">
        <title>The Genome of the Zebra Mussel, Dreissena polymorpha: A Resource for Invasive Species Research.</title>
        <authorList>
            <person name="McCartney M.A."/>
            <person name="Auch B."/>
            <person name="Kono T."/>
            <person name="Mallez S."/>
            <person name="Zhang Y."/>
            <person name="Obille A."/>
            <person name="Becker A."/>
            <person name="Abrahante J.E."/>
            <person name="Garbe J."/>
            <person name="Badalamenti J.P."/>
            <person name="Herman A."/>
            <person name="Mangelson H."/>
            <person name="Liachko I."/>
            <person name="Sullivan S."/>
            <person name="Sone E.D."/>
            <person name="Koren S."/>
            <person name="Silverstein K.A.T."/>
            <person name="Beckman K.B."/>
            <person name="Gohl D.M."/>
        </authorList>
    </citation>
    <scope>NUCLEOTIDE SEQUENCE</scope>
    <source>
        <strain evidence="1">Duluth1</strain>
        <tissue evidence="1">Whole animal</tissue>
    </source>
</reference>
<sequence length="155" mass="17771">MEQAILTNVIYPNLASATKTEKVVVPLNRFSNSSNLEEKCTMTGSRAVNVTRKWSLSITIPLSLPVTVHAGIPLIKEAEEKNEWSLSKASPTPYLNRHRKQRLGRLYVHLEYVFLVKLQCMKTKSARNMRVIWSCISTMARSTVTRRRKYMKDST</sequence>
<reference evidence="1" key="2">
    <citation type="submission" date="2020-11" db="EMBL/GenBank/DDBJ databases">
        <authorList>
            <person name="McCartney M.A."/>
            <person name="Auch B."/>
            <person name="Kono T."/>
            <person name="Mallez S."/>
            <person name="Becker A."/>
            <person name="Gohl D.M."/>
            <person name="Silverstein K.A.T."/>
            <person name="Koren S."/>
            <person name="Bechman K.B."/>
            <person name="Herman A."/>
            <person name="Abrahante J.E."/>
            <person name="Garbe J."/>
        </authorList>
    </citation>
    <scope>NUCLEOTIDE SEQUENCE</scope>
    <source>
        <strain evidence="1">Duluth1</strain>
        <tissue evidence="1">Whole animal</tissue>
    </source>
</reference>
<name>A0A9D4G2E0_DREPO</name>
<dbReference type="EMBL" id="JAIWYP010000006">
    <property type="protein sequence ID" value="KAH3807345.1"/>
    <property type="molecule type" value="Genomic_DNA"/>
</dbReference>
<accession>A0A9D4G2E0</accession>
<dbReference type="Gene3D" id="2.170.15.10">
    <property type="entry name" value="Proaerolysin, chain A, domain 3"/>
    <property type="match status" value="1"/>
</dbReference>
<gene>
    <name evidence="1" type="ORF">DPMN_135683</name>
</gene>
<protein>
    <submittedName>
        <fullName evidence="1">Uncharacterized protein</fullName>
    </submittedName>
</protein>
<keyword evidence="2" id="KW-1185">Reference proteome</keyword>
<proteinExistence type="predicted"/>
<organism evidence="1 2">
    <name type="scientific">Dreissena polymorpha</name>
    <name type="common">Zebra mussel</name>
    <name type="synonym">Mytilus polymorpha</name>
    <dbReference type="NCBI Taxonomy" id="45954"/>
    <lineage>
        <taxon>Eukaryota</taxon>
        <taxon>Metazoa</taxon>
        <taxon>Spiralia</taxon>
        <taxon>Lophotrochozoa</taxon>
        <taxon>Mollusca</taxon>
        <taxon>Bivalvia</taxon>
        <taxon>Autobranchia</taxon>
        <taxon>Heteroconchia</taxon>
        <taxon>Euheterodonta</taxon>
        <taxon>Imparidentia</taxon>
        <taxon>Neoheterodontei</taxon>
        <taxon>Myida</taxon>
        <taxon>Dreissenoidea</taxon>
        <taxon>Dreissenidae</taxon>
        <taxon>Dreissena</taxon>
    </lineage>
</organism>